<gene>
    <name evidence="2" type="ORF">NSK_001715</name>
</gene>
<comment type="caution">
    <text evidence="2">The sequence shown here is derived from an EMBL/GenBank/DDBJ whole genome shotgun (WGS) entry which is preliminary data.</text>
</comment>
<name>A0A4D9DBH4_9STRA</name>
<proteinExistence type="predicted"/>
<evidence type="ECO:0000313" key="3">
    <source>
        <dbReference type="Proteomes" id="UP000355283"/>
    </source>
</evidence>
<accession>A0A4D9DBH4</accession>
<dbReference type="Gene3D" id="2.60.120.620">
    <property type="entry name" value="q2cbj1_9rhob like domain"/>
    <property type="match status" value="1"/>
</dbReference>
<evidence type="ECO:0000313" key="2">
    <source>
        <dbReference type="EMBL" id="TFJ87383.1"/>
    </source>
</evidence>
<feature type="compositionally biased region" description="Low complexity" evidence="1">
    <location>
        <begin position="254"/>
        <end position="265"/>
    </location>
</feature>
<dbReference type="AlphaFoldDB" id="A0A4D9DBH4"/>
<dbReference type="EMBL" id="SDOX01000006">
    <property type="protein sequence ID" value="TFJ87383.1"/>
    <property type="molecule type" value="Genomic_DNA"/>
</dbReference>
<organism evidence="2 3">
    <name type="scientific">Nannochloropsis salina CCMP1776</name>
    <dbReference type="NCBI Taxonomy" id="1027361"/>
    <lineage>
        <taxon>Eukaryota</taxon>
        <taxon>Sar</taxon>
        <taxon>Stramenopiles</taxon>
        <taxon>Ochrophyta</taxon>
        <taxon>Eustigmatophyceae</taxon>
        <taxon>Eustigmatales</taxon>
        <taxon>Monodopsidaceae</taxon>
        <taxon>Microchloropsis</taxon>
        <taxon>Microchloropsis salina</taxon>
    </lineage>
</organism>
<dbReference type="OrthoDB" id="445007at2759"/>
<dbReference type="Proteomes" id="UP000355283">
    <property type="component" value="Unassembled WGS sequence"/>
</dbReference>
<feature type="region of interest" description="Disordered" evidence="1">
    <location>
        <begin position="199"/>
        <end position="265"/>
    </location>
</feature>
<protein>
    <submittedName>
        <fullName evidence="2">Uncharacterized protein</fullName>
    </submittedName>
</protein>
<sequence>MTLPTAALQSRFAGSSTNLGALLVPLPYLQEDQEHDSPQEYLAETEKCLEVALQTLKSEGAVILQDCVSPSSLEKCRGVIEIVVDALLSAVATNYLIAPINKAQSLPVAAQYCTRTAGPGMDGHLDPGISRHDSIPSGSDTVSCNATGFNSSHELPHDREIKALYSAFDDAKVVSAEVRRHLGITRIAKIGRGKKNVHFDPYYTPSSTAKNKDNKTYASDTEALSSKPMDGPGILENTQPYDSKSPSRALCSHPTAAAATPEASSPPYAAAPFGNSLHPHAAMEALAENAGVARLVRAYCGDDVTLAETGISITRPEGEGLEWHADGREGECTVIMSLEDIRKRMGRLGLIPRSHLKLDREASEDFDQDLMDLVGREGGRDGAVWYAYRKGQPIVFDARTVHTAEGSVGSGRGQEEGRAVAREECRVILWWIYNGQ</sequence>
<reference evidence="2 3" key="1">
    <citation type="submission" date="2019-01" db="EMBL/GenBank/DDBJ databases">
        <title>Nuclear Genome Assembly of the Microalgal Biofuel strain Nannochloropsis salina CCMP1776.</title>
        <authorList>
            <person name="Hovde B."/>
        </authorList>
    </citation>
    <scope>NUCLEOTIDE SEQUENCE [LARGE SCALE GENOMIC DNA]</scope>
    <source>
        <strain evidence="2 3">CCMP1776</strain>
    </source>
</reference>
<dbReference type="SUPFAM" id="SSF51197">
    <property type="entry name" value="Clavaminate synthase-like"/>
    <property type="match status" value="1"/>
</dbReference>
<feature type="compositionally biased region" description="Polar residues" evidence="1">
    <location>
        <begin position="236"/>
        <end position="246"/>
    </location>
</feature>
<keyword evidence="3" id="KW-1185">Reference proteome</keyword>
<evidence type="ECO:0000256" key="1">
    <source>
        <dbReference type="SAM" id="MobiDB-lite"/>
    </source>
</evidence>